<dbReference type="GO" id="GO:0005788">
    <property type="term" value="C:endoplasmic reticulum lumen"/>
    <property type="evidence" value="ECO:0007669"/>
    <property type="project" value="UniProtKB-SubCell"/>
</dbReference>
<keyword evidence="7" id="KW-0256">Endoplasmic reticulum</keyword>
<dbReference type="InterPro" id="IPR036249">
    <property type="entry name" value="Thioredoxin-like_sf"/>
</dbReference>
<sequence>MKRWQILAVLLGALLITAPLSRVHGQDEDEEDDEYEEYEGDDSDEPEAAGDDEPSEKDVVILTSKNFDDTVLKAEFALVEFYAPWCGHCKRLKPEYAKAATELKEYNSNIVVGKVDATEEKELGEKYDVQGYPTLKWIVNGKASDYGGGRDV</sequence>
<dbReference type="Pfam" id="PF00085">
    <property type="entry name" value="Thioredoxin"/>
    <property type="match status" value="1"/>
</dbReference>
<name>A0A8S1IUA6_9CHLO</name>
<keyword evidence="16" id="KW-1185">Reference proteome</keyword>
<keyword evidence="9" id="KW-0413">Isomerase</keyword>
<comment type="similarity">
    <text evidence="3 11">Belongs to the protein disulfide isomerase family.</text>
</comment>
<keyword evidence="8" id="KW-1015">Disulfide bond</keyword>
<evidence type="ECO:0000256" key="12">
    <source>
        <dbReference type="SAM" id="MobiDB-lite"/>
    </source>
</evidence>
<dbReference type="Proteomes" id="UP000708148">
    <property type="component" value="Unassembled WGS sequence"/>
</dbReference>
<evidence type="ECO:0000256" key="13">
    <source>
        <dbReference type="SAM" id="SignalP"/>
    </source>
</evidence>
<dbReference type="NCBIfam" id="TIGR01126">
    <property type="entry name" value="pdi_dom"/>
    <property type="match status" value="1"/>
</dbReference>
<evidence type="ECO:0000256" key="7">
    <source>
        <dbReference type="ARBA" id="ARBA00022824"/>
    </source>
</evidence>
<evidence type="ECO:0000313" key="16">
    <source>
        <dbReference type="Proteomes" id="UP000708148"/>
    </source>
</evidence>
<dbReference type="SUPFAM" id="SSF52833">
    <property type="entry name" value="Thioredoxin-like"/>
    <property type="match status" value="1"/>
</dbReference>
<dbReference type="PANTHER" id="PTHR18929:SF246">
    <property type="entry name" value="PROTEIN DISULFIDE ISOMERASE-LIKE 1-4"/>
    <property type="match status" value="1"/>
</dbReference>
<evidence type="ECO:0000256" key="3">
    <source>
        <dbReference type="ARBA" id="ARBA00006347"/>
    </source>
</evidence>
<evidence type="ECO:0000256" key="8">
    <source>
        <dbReference type="ARBA" id="ARBA00023157"/>
    </source>
</evidence>
<dbReference type="GO" id="GO:0006457">
    <property type="term" value="P:protein folding"/>
    <property type="evidence" value="ECO:0007669"/>
    <property type="project" value="TreeGrafter"/>
</dbReference>
<evidence type="ECO:0000256" key="1">
    <source>
        <dbReference type="ARBA" id="ARBA00001182"/>
    </source>
</evidence>
<dbReference type="GO" id="GO:0003756">
    <property type="term" value="F:protein disulfide isomerase activity"/>
    <property type="evidence" value="ECO:0007669"/>
    <property type="project" value="UniProtKB-EC"/>
</dbReference>
<dbReference type="Gene3D" id="3.40.30.10">
    <property type="entry name" value="Glutaredoxin"/>
    <property type="match status" value="1"/>
</dbReference>
<feature type="domain" description="Thioredoxin" evidence="14">
    <location>
        <begin position="37"/>
        <end position="152"/>
    </location>
</feature>
<dbReference type="PANTHER" id="PTHR18929">
    <property type="entry name" value="PROTEIN DISULFIDE ISOMERASE"/>
    <property type="match status" value="1"/>
</dbReference>
<proteinExistence type="inferred from homology"/>
<evidence type="ECO:0000256" key="11">
    <source>
        <dbReference type="RuleBase" id="RU004208"/>
    </source>
</evidence>
<evidence type="ECO:0000256" key="9">
    <source>
        <dbReference type="ARBA" id="ARBA00023235"/>
    </source>
</evidence>
<evidence type="ECO:0000256" key="4">
    <source>
        <dbReference type="ARBA" id="ARBA00012723"/>
    </source>
</evidence>
<comment type="catalytic activity">
    <reaction evidence="1">
        <text>Catalyzes the rearrangement of -S-S- bonds in proteins.</text>
        <dbReference type="EC" id="5.3.4.1"/>
    </reaction>
</comment>
<evidence type="ECO:0000313" key="15">
    <source>
        <dbReference type="EMBL" id="CAD7697734.1"/>
    </source>
</evidence>
<organism evidence="15 16">
    <name type="scientific">Ostreobium quekettii</name>
    <dbReference type="NCBI Taxonomy" id="121088"/>
    <lineage>
        <taxon>Eukaryota</taxon>
        <taxon>Viridiplantae</taxon>
        <taxon>Chlorophyta</taxon>
        <taxon>core chlorophytes</taxon>
        <taxon>Ulvophyceae</taxon>
        <taxon>TCBD clade</taxon>
        <taxon>Bryopsidales</taxon>
        <taxon>Ostreobineae</taxon>
        <taxon>Ostreobiaceae</taxon>
        <taxon>Ostreobium</taxon>
    </lineage>
</organism>
<dbReference type="InterPro" id="IPR017937">
    <property type="entry name" value="Thioredoxin_CS"/>
</dbReference>
<dbReference type="EMBL" id="CAJHUC010000705">
    <property type="protein sequence ID" value="CAD7697734.1"/>
    <property type="molecule type" value="Genomic_DNA"/>
</dbReference>
<keyword evidence="10" id="KW-0676">Redox-active center</keyword>
<dbReference type="InterPro" id="IPR013766">
    <property type="entry name" value="Thioredoxin_domain"/>
</dbReference>
<comment type="subcellular location">
    <subcellularLocation>
        <location evidence="2">Endoplasmic reticulum lumen</location>
    </subcellularLocation>
</comment>
<dbReference type="OrthoDB" id="427280at2759"/>
<dbReference type="PROSITE" id="PS51352">
    <property type="entry name" value="THIOREDOXIN_2"/>
    <property type="match status" value="1"/>
</dbReference>
<accession>A0A8S1IUA6</accession>
<protein>
    <recommendedName>
        <fullName evidence="4">protein disulfide-isomerase</fullName>
        <ecNumber evidence="4">5.3.4.1</ecNumber>
    </recommendedName>
</protein>
<dbReference type="FunFam" id="3.40.30.10:FF:000023">
    <property type="entry name" value="Protein disulfide-isomerase"/>
    <property type="match status" value="1"/>
</dbReference>
<dbReference type="EC" id="5.3.4.1" evidence="4"/>
<feature type="region of interest" description="Disordered" evidence="12">
    <location>
        <begin position="22"/>
        <end position="56"/>
    </location>
</feature>
<comment type="caution">
    <text evidence="15">The sequence shown here is derived from an EMBL/GenBank/DDBJ whole genome shotgun (WGS) entry which is preliminary data.</text>
</comment>
<evidence type="ECO:0000256" key="2">
    <source>
        <dbReference type="ARBA" id="ARBA00004319"/>
    </source>
</evidence>
<gene>
    <name evidence="15" type="ORF">OSTQU699_LOCUS3095</name>
</gene>
<evidence type="ECO:0000256" key="6">
    <source>
        <dbReference type="ARBA" id="ARBA00022737"/>
    </source>
</evidence>
<evidence type="ECO:0000259" key="14">
    <source>
        <dbReference type="PROSITE" id="PS51352"/>
    </source>
</evidence>
<dbReference type="PROSITE" id="PS00194">
    <property type="entry name" value="THIOREDOXIN_1"/>
    <property type="match status" value="1"/>
</dbReference>
<dbReference type="CDD" id="cd02961">
    <property type="entry name" value="PDI_a_family"/>
    <property type="match status" value="1"/>
</dbReference>
<feature type="compositionally biased region" description="Acidic residues" evidence="12">
    <location>
        <begin position="27"/>
        <end position="55"/>
    </location>
</feature>
<dbReference type="GO" id="GO:0034976">
    <property type="term" value="P:response to endoplasmic reticulum stress"/>
    <property type="evidence" value="ECO:0007669"/>
    <property type="project" value="TreeGrafter"/>
</dbReference>
<dbReference type="PRINTS" id="PR00421">
    <property type="entry name" value="THIOREDOXIN"/>
</dbReference>
<keyword evidence="6" id="KW-0677">Repeat</keyword>
<reference evidence="15" key="1">
    <citation type="submission" date="2020-12" db="EMBL/GenBank/DDBJ databases">
        <authorList>
            <person name="Iha C."/>
        </authorList>
    </citation>
    <scope>NUCLEOTIDE SEQUENCE</scope>
</reference>
<keyword evidence="5 13" id="KW-0732">Signal</keyword>
<evidence type="ECO:0000256" key="5">
    <source>
        <dbReference type="ARBA" id="ARBA00022729"/>
    </source>
</evidence>
<dbReference type="InterPro" id="IPR005788">
    <property type="entry name" value="PDI_thioredoxin-like_dom"/>
</dbReference>
<feature type="chain" id="PRO_5035949844" description="protein disulfide-isomerase" evidence="13">
    <location>
        <begin position="26"/>
        <end position="152"/>
    </location>
</feature>
<dbReference type="AlphaFoldDB" id="A0A8S1IUA6"/>
<evidence type="ECO:0000256" key="10">
    <source>
        <dbReference type="ARBA" id="ARBA00023284"/>
    </source>
</evidence>
<feature type="signal peptide" evidence="13">
    <location>
        <begin position="1"/>
        <end position="25"/>
    </location>
</feature>